<dbReference type="InterPro" id="IPR006619">
    <property type="entry name" value="PGRP_domain_met/bac"/>
</dbReference>
<dbReference type="GO" id="GO:0008745">
    <property type="term" value="F:N-acetylmuramoyl-L-alanine amidase activity"/>
    <property type="evidence" value="ECO:0007669"/>
    <property type="project" value="InterPro"/>
</dbReference>
<comment type="caution">
    <text evidence="4">The sequence shown here is derived from an EMBL/GenBank/DDBJ whole genome shotgun (WGS) entry which is preliminary data.</text>
</comment>
<comment type="similarity">
    <text evidence="1">Belongs to the N-acetylmuramoyl-L-alanine amidase 2 family.</text>
</comment>
<sequence length="639" mass="66679">MVLAQPNTKGFSMAGVTWAGDNPTTGLAVQIRVKDTEKGTWSGWTDLSLNQDGGPNPNAAGERNGTDPYWFGTSDGIEISVTIAPGVNITDAKLTLIDPKKISQDGNPGAPQPAAQAHGAPGDQPLVYTRAQWGADESKRTWDPQYASTIKAATLHHSADGNNYSEADVPGIMRSIYQYQAVTQGWGDIGYNVVVDKFGRAWEGRYGGLASTVIGAHAGGFNTYTFGVSMLGNYDLVDVPAATKETVAQLIAWKFGLYGVNPTGTTQLTQMNGGFTTAKFNDGQTVTLNTIFGHRDTGNTVCPGRYGYAALPSIRARVAQIMSSYPAFDPQGAMSTGAGTNGEIAINGWAFDGSAPYGSATVMFTLNGQVAGYASASGPRPELGNYGIPGNHGFTTTLKPSSTGSDTVCMFIFNLGNGKDVLAQCSKVVIPKINPQAAFTATKDAAGLIHADGWAIDMSAPMEPTVVMLTLDGAAVSFSYANGPRPELANYGIPGNHGLNTVVQGSRTSSNLLCMYVFNIGAGSDILAGCLTLAPPPIDPQGAMQAGVDKSGNIVVDGWAFDLSDPTAAATVMLTSNGQAFAFLYADQPRPELANYGVPGNHGFVYATKPSKGSSQVCMYVFNIGGGADRLVGCATVKV</sequence>
<keyword evidence="5" id="KW-1185">Reference proteome</keyword>
<dbReference type="AlphaFoldDB" id="A0A2T1A6Z3"/>
<feature type="region of interest" description="Disordered" evidence="2">
    <location>
        <begin position="100"/>
        <end position="125"/>
    </location>
</feature>
<dbReference type="CDD" id="cd06583">
    <property type="entry name" value="PGRP"/>
    <property type="match status" value="1"/>
</dbReference>
<feature type="domain" description="Peptidoglycan recognition protein family" evidence="3">
    <location>
        <begin position="125"/>
        <end position="273"/>
    </location>
</feature>
<reference evidence="4 5" key="1">
    <citation type="submission" date="2018-03" db="EMBL/GenBank/DDBJ databases">
        <title>Genomic Encyclopedia of Archaeal and Bacterial Type Strains, Phase II (KMG-II): from individual species to whole genera.</title>
        <authorList>
            <person name="Goeker M."/>
        </authorList>
    </citation>
    <scope>NUCLEOTIDE SEQUENCE [LARGE SCALE GENOMIC DNA]</scope>
    <source>
        <strain evidence="4 5">DSM 100065</strain>
    </source>
</reference>
<dbReference type="GO" id="GO:0009253">
    <property type="term" value="P:peptidoglycan catabolic process"/>
    <property type="evidence" value="ECO:0007669"/>
    <property type="project" value="InterPro"/>
</dbReference>
<evidence type="ECO:0000313" key="5">
    <source>
        <dbReference type="Proteomes" id="UP000237752"/>
    </source>
</evidence>
<gene>
    <name evidence="4" type="ORF">CLV47_101486</name>
</gene>
<dbReference type="SMART" id="SM00701">
    <property type="entry name" value="PGRP"/>
    <property type="match status" value="1"/>
</dbReference>
<proteinExistence type="inferred from homology"/>
<protein>
    <submittedName>
        <fullName evidence="4">N-acetylmuramoyl-L-alanine amidase</fullName>
    </submittedName>
</protein>
<evidence type="ECO:0000259" key="3">
    <source>
        <dbReference type="SMART" id="SM00701"/>
    </source>
</evidence>
<name>A0A2T1A6Z3_9ACTN</name>
<feature type="compositionally biased region" description="Polar residues" evidence="2">
    <location>
        <begin position="42"/>
        <end position="53"/>
    </location>
</feature>
<dbReference type="PANTHER" id="PTHR11022">
    <property type="entry name" value="PEPTIDOGLYCAN RECOGNITION PROTEIN"/>
    <property type="match status" value="1"/>
</dbReference>
<dbReference type="GO" id="GO:0008270">
    <property type="term" value="F:zinc ion binding"/>
    <property type="evidence" value="ECO:0007669"/>
    <property type="project" value="InterPro"/>
</dbReference>
<evidence type="ECO:0000313" key="4">
    <source>
        <dbReference type="EMBL" id="PRZ44360.1"/>
    </source>
</evidence>
<dbReference type="Proteomes" id="UP000237752">
    <property type="component" value="Unassembled WGS sequence"/>
</dbReference>
<dbReference type="SUPFAM" id="SSF55846">
    <property type="entry name" value="N-acetylmuramoyl-L-alanine amidase-like"/>
    <property type="match status" value="1"/>
</dbReference>
<dbReference type="Pfam" id="PF01510">
    <property type="entry name" value="Amidase_2"/>
    <property type="match status" value="1"/>
</dbReference>
<dbReference type="PANTHER" id="PTHR11022:SF41">
    <property type="entry name" value="PEPTIDOGLYCAN-RECOGNITION PROTEIN LC-RELATED"/>
    <property type="match status" value="1"/>
</dbReference>
<evidence type="ECO:0000256" key="1">
    <source>
        <dbReference type="ARBA" id="ARBA00007553"/>
    </source>
</evidence>
<dbReference type="InterPro" id="IPR015510">
    <property type="entry name" value="PGRP"/>
</dbReference>
<organism evidence="4 5">
    <name type="scientific">Antricoccus suffuscus</name>
    <dbReference type="NCBI Taxonomy" id="1629062"/>
    <lineage>
        <taxon>Bacteria</taxon>
        <taxon>Bacillati</taxon>
        <taxon>Actinomycetota</taxon>
        <taxon>Actinomycetes</taxon>
        <taxon>Geodermatophilales</taxon>
        <taxon>Antricoccaceae</taxon>
        <taxon>Antricoccus</taxon>
    </lineage>
</organism>
<evidence type="ECO:0000256" key="2">
    <source>
        <dbReference type="SAM" id="MobiDB-lite"/>
    </source>
</evidence>
<dbReference type="Gene3D" id="3.40.80.10">
    <property type="entry name" value="Peptidoglycan recognition protein-like"/>
    <property type="match status" value="1"/>
</dbReference>
<feature type="compositionally biased region" description="Low complexity" evidence="2">
    <location>
        <begin position="104"/>
        <end position="125"/>
    </location>
</feature>
<feature type="region of interest" description="Disordered" evidence="2">
    <location>
        <begin position="42"/>
        <end position="63"/>
    </location>
</feature>
<dbReference type="EMBL" id="PVUE01000001">
    <property type="protein sequence ID" value="PRZ44360.1"/>
    <property type="molecule type" value="Genomic_DNA"/>
</dbReference>
<dbReference type="InterPro" id="IPR002502">
    <property type="entry name" value="Amidase_domain"/>
</dbReference>
<accession>A0A2T1A6Z3</accession>
<dbReference type="InterPro" id="IPR036505">
    <property type="entry name" value="Amidase/PGRP_sf"/>
</dbReference>